<organism evidence="1 2">
    <name type="scientific">Stephania yunnanensis</name>
    <dbReference type="NCBI Taxonomy" id="152371"/>
    <lineage>
        <taxon>Eukaryota</taxon>
        <taxon>Viridiplantae</taxon>
        <taxon>Streptophyta</taxon>
        <taxon>Embryophyta</taxon>
        <taxon>Tracheophyta</taxon>
        <taxon>Spermatophyta</taxon>
        <taxon>Magnoliopsida</taxon>
        <taxon>Ranunculales</taxon>
        <taxon>Menispermaceae</taxon>
        <taxon>Menispermoideae</taxon>
        <taxon>Cissampelideae</taxon>
        <taxon>Stephania</taxon>
    </lineage>
</organism>
<dbReference type="Proteomes" id="UP001420932">
    <property type="component" value="Unassembled WGS sequence"/>
</dbReference>
<dbReference type="AlphaFoldDB" id="A0AAP0J7I1"/>
<dbReference type="EMBL" id="JBBNAF010000007">
    <property type="protein sequence ID" value="KAK9128969.1"/>
    <property type="molecule type" value="Genomic_DNA"/>
</dbReference>
<accession>A0AAP0J7I1</accession>
<name>A0AAP0J7I1_9MAGN</name>
<comment type="caution">
    <text evidence="1">The sequence shown here is derived from an EMBL/GenBank/DDBJ whole genome shotgun (WGS) entry which is preliminary data.</text>
</comment>
<proteinExistence type="predicted"/>
<sequence length="152" mass="17036">MLVGIPIYVARVALAYIDWRRQMMRSLLGGRGRSPARHGAAQLVAEEPSPTEWACTPGACAELHICIEDVYVFQSNWGDIYIHHCKTMPIYVVCPCVSRWACTPALVLNFIYGGSIEDRNSALVHLTLAPYTPQMVETQYALCHNRPTLVFL</sequence>
<reference evidence="1 2" key="1">
    <citation type="submission" date="2024-01" db="EMBL/GenBank/DDBJ databases">
        <title>Genome assemblies of Stephania.</title>
        <authorList>
            <person name="Yang L."/>
        </authorList>
    </citation>
    <scope>NUCLEOTIDE SEQUENCE [LARGE SCALE GENOMIC DNA]</scope>
    <source>
        <strain evidence="1">YNDBR</strain>
        <tissue evidence="1">Leaf</tissue>
    </source>
</reference>
<keyword evidence="2" id="KW-1185">Reference proteome</keyword>
<protein>
    <submittedName>
        <fullName evidence="1">Uncharacterized protein</fullName>
    </submittedName>
</protein>
<evidence type="ECO:0000313" key="2">
    <source>
        <dbReference type="Proteomes" id="UP001420932"/>
    </source>
</evidence>
<gene>
    <name evidence="1" type="ORF">Syun_017766</name>
</gene>
<evidence type="ECO:0000313" key="1">
    <source>
        <dbReference type="EMBL" id="KAK9128969.1"/>
    </source>
</evidence>